<dbReference type="SUPFAM" id="SSF51735">
    <property type="entry name" value="NAD(P)-binding Rossmann-fold domains"/>
    <property type="match status" value="1"/>
</dbReference>
<proteinExistence type="inferred from homology"/>
<dbReference type="AlphaFoldDB" id="A0AAD9I6A1"/>
<organism evidence="3 4">
    <name type="scientific">Phyllachora maydis</name>
    <dbReference type="NCBI Taxonomy" id="1825666"/>
    <lineage>
        <taxon>Eukaryota</taxon>
        <taxon>Fungi</taxon>
        <taxon>Dikarya</taxon>
        <taxon>Ascomycota</taxon>
        <taxon>Pezizomycotina</taxon>
        <taxon>Sordariomycetes</taxon>
        <taxon>Sordariomycetidae</taxon>
        <taxon>Phyllachorales</taxon>
        <taxon>Phyllachoraceae</taxon>
        <taxon>Phyllachora</taxon>
    </lineage>
</organism>
<name>A0AAD9I6A1_9PEZI</name>
<comment type="similarity">
    <text evidence="1">Belongs to the short-chain dehydrogenases/reductases (SDR) family.</text>
</comment>
<dbReference type="Proteomes" id="UP001217918">
    <property type="component" value="Unassembled WGS sequence"/>
</dbReference>
<evidence type="ECO:0000256" key="1">
    <source>
        <dbReference type="ARBA" id="ARBA00006484"/>
    </source>
</evidence>
<dbReference type="EMBL" id="JAQQPM010000005">
    <property type="protein sequence ID" value="KAK2071380.1"/>
    <property type="molecule type" value="Genomic_DNA"/>
</dbReference>
<dbReference type="InterPro" id="IPR002347">
    <property type="entry name" value="SDR_fam"/>
</dbReference>
<comment type="caution">
    <text evidence="3">The sequence shown here is derived from an EMBL/GenBank/DDBJ whole genome shotgun (WGS) entry which is preliminary data.</text>
</comment>
<evidence type="ECO:0000313" key="4">
    <source>
        <dbReference type="Proteomes" id="UP001217918"/>
    </source>
</evidence>
<dbReference type="Pfam" id="PF00106">
    <property type="entry name" value="adh_short"/>
    <property type="match status" value="1"/>
</dbReference>
<dbReference type="Gene3D" id="3.40.50.720">
    <property type="entry name" value="NAD(P)-binding Rossmann-like Domain"/>
    <property type="match status" value="1"/>
</dbReference>
<keyword evidence="2" id="KW-0560">Oxidoreductase</keyword>
<evidence type="ECO:0000313" key="3">
    <source>
        <dbReference type="EMBL" id="KAK2071380.1"/>
    </source>
</evidence>
<gene>
    <name evidence="3" type="ORF">P8C59_005809</name>
</gene>
<dbReference type="PANTHER" id="PTHR24320:SF283">
    <property type="entry name" value="RETINOL DEHYDROGENASE 11"/>
    <property type="match status" value="1"/>
</dbReference>
<sequence>MTSHPEWNEHTTATEVARTYADRIKGKTILITGLNPHGIGSATALALASGAPALLILLSRTPAKLAAVAAALHAAHPGVRVATVPADLASQASVRAAAAAVAALTPALDLLVHNAAASYTRRAATPEGIERTFGTNHVGPFLLTGLLLPLMVAAAAAREARPGAVRLVNVSSKGAMFSPVRFHDYNFEGKPVPCEEEPLAGLPPALAQCADDGYNAMLCYAQSKTANILFTLELQRRLQGRGIRSYAVHPGAAETEIGRDLDEGLTAQLSKMVPHWKTLDECAATTLAAALDPALDETRGLYMEDCNFATPPHEGASKPELAERLWHLSEELVGEKFPLDY</sequence>
<protein>
    <submittedName>
        <fullName evidence="3">Uncharacterized protein</fullName>
    </submittedName>
</protein>
<reference evidence="3" key="1">
    <citation type="journal article" date="2023" name="Mol. Plant Microbe Interact.">
        <title>Elucidating the Obligate Nature and Biological Capacity of an Invasive Fungal Corn Pathogen.</title>
        <authorList>
            <person name="MacCready J.S."/>
            <person name="Roggenkamp E.M."/>
            <person name="Gdanetz K."/>
            <person name="Chilvers M.I."/>
        </authorList>
    </citation>
    <scope>NUCLEOTIDE SEQUENCE</scope>
    <source>
        <strain evidence="3">PM02</strain>
    </source>
</reference>
<dbReference type="InterPro" id="IPR036291">
    <property type="entry name" value="NAD(P)-bd_dom_sf"/>
</dbReference>
<dbReference type="GO" id="GO:0016491">
    <property type="term" value="F:oxidoreductase activity"/>
    <property type="evidence" value="ECO:0007669"/>
    <property type="project" value="UniProtKB-KW"/>
</dbReference>
<dbReference type="PRINTS" id="PR00081">
    <property type="entry name" value="GDHRDH"/>
</dbReference>
<accession>A0AAD9I6A1</accession>
<keyword evidence="4" id="KW-1185">Reference proteome</keyword>
<dbReference type="PANTHER" id="PTHR24320">
    <property type="entry name" value="RETINOL DEHYDROGENASE"/>
    <property type="match status" value="1"/>
</dbReference>
<evidence type="ECO:0000256" key="2">
    <source>
        <dbReference type="ARBA" id="ARBA00023002"/>
    </source>
</evidence>